<reference evidence="2" key="1">
    <citation type="journal article" date="2020" name="BMC Genomics">
        <title>Correction to: Identification and distribution of gene clusters required for synthesis of sphingolipid metabolism inhibitors in diverse species of the filamentous fungus Fusarium.</title>
        <authorList>
            <person name="Kim H.S."/>
            <person name="Lohmar J.M."/>
            <person name="Busman M."/>
            <person name="Brown D.W."/>
            <person name="Naumann T.A."/>
            <person name="Divon H.H."/>
            <person name="Lysoe E."/>
            <person name="Uhlig S."/>
            <person name="Proctor R.H."/>
        </authorList>
    </citation>
    <scope>NUCLEOTIDE SEQUENCE</scope>
    <source>
        <strain evidence="2">NRRL 20472</strain>
    </source>
</reference>
<comment type="caution">
    <text evidence="2">The sequence shown here is derived from an EMBL/GenBank/DDBJ whole genome shotgun (WGS) entry which is preliminary data.</text>
</comment>
<feature type="region of interest" description="Disordered" evidence="1">
    <location>
        <begin position="68"/>
        <end position="129"/>
    </location>
</feature>
<evidence type="ECO:0000313" key="3">
    <source>
        <dbReference type="Proteomes" id="UP000622797"/>
    </source>
</evidence>
<gene>
    <name evidence="2" type="ORF">FSARC_14681</name>
</gene>
<protein>
    <submittedName>
        <fullName evidence="2">Uncharacterized protein</fullName>
    </submittedName>
</protein>
<dbReference type="OrthoDB" id="2123952at2759"/>
<evidence type="ECO:0000313" key="2">
    <source>
        <dbReference type="EMBL" id="KAF4944426.1"/>
    </source>
</evidence>
<name>A0A8H4SRX2_9HYPO</name>
<sequence>MKLLEQDSHAILGKLRESPDVATTILQVDDGDLLLQLASASETRLCKEQAVESLSDWLRGALPSGGGVLSDVATSGSHNANLGDASTSTPVGGTSGAASCPLSLEPENATSSNPDAKVMSSSEDRRGPL</sequence>
<keyword evidence="3" id="KW-1185">Reference proteome</keyword>
<dbReference type="EMBL" id="JABEXW010001346">
    <property type="protein sequence ID" value="KAF4944426.1"/>
    <property type="molecule type" value="Genomic_DNA"/>
</dbReference>
<organism evidence="2 3">
    <name type="scientific">Fusarium sarcochroum</name>
    <dbReference type="NCBI Taxonomy" id="1208366"/>
    <lineage>
        <taxon>Eukaryota</taxon>
        <taxon>Fungi</taxon>
        <taxon>Dikarya</taxon>
        <taxon>Ascomycota</taxon>
        <taxon>Pezizomycotina</taxon>
        <taxon>Sordariomycetes</taxon>
        <taxon>Hypocreomycetidae</taxon>
        <taxon>Hypocreales</taxon>
        <taxon>Nectriaceae</taxon>
        <taxon>Fusarium</taxon>
        <taxon>Fusarium lateritium species complex</taxon>
    </lineage>
</organism>
<dbReference type="AlphaFoldDB" id="A0A8H4SRX2"/>
<accession>A0A8H4SRX2</accession>
<proteinExistence type="predicted"/>
<reference evidence="2" key="2">
    <citation type="submission" date="2020-05" db="EMBL/GenBank/DDBJ databases">
        <authorList>
            <person name="Kim H.-S."/>
            <person name="Proctor R.H."/>
            <person name="Brown D.W."/>
        </authorList>
    </citation>
    <scope>NUCLEOTIDE SEQUENCE</scope>
    <source>
        <strain evidence="2">NRRL 20472</strain>
    </source>
</reference>
<dbReference type="Proteomes" id="UP000622797">
    <property type="component" value="Unassembled WGS sequence"/>
</dbReference>
<evidence type="ECO:0000256" key="1">
    <source>
        <dbReference type="SAM" id="MobiDB-lite"/>
    </source>
</evidence>
<feature type="compositionally biased region" description="Polar residues" evidence="1">
    <location>
        <begin position="72"/>
        <end position="92"/>
    </location>
</feature>